<dbReference type="eggNOG" id="ENOG5030Z1Y">
    <property type="taxonomic scope" value="Bacteria"/>
</dbReference>
<accession>N1WTJ1</accession>
<dbReference type="STRING" id="1189619.pgond44_01538"/>
<dbReference type="Gene3D" id="1.10.287.130">
    <property type="match status" value="1"/>
</dbReference>
<evidence type="ECO:0008006" key="3">
    <source>
        <dbReference type="Google" id="ProtNLM"/>
    </source>
</evidence>
<dbReference type="AlphaFoldDB" id="N1WTJ1"/>
<reference evidence="1 2" key="1">
    <citation type="journal article" date="2014" name="Genome Biol. Evol.">
        <title>Extensive gene acquisition in the extremely psychrophilic bacterial species Psychroflexus torquis and the link to sea-ice ecosystem specialism.</title>
        <authorList>
            <person name="Feng S."/>
            <person name="Powell S.M."/>
            <person name="Wilson R."/>
            <person name="Bowman J.P."/>
        </authorList>
    </citation>
    <scope>NUCLEOTIDE SEQUENCE [LARGE SCALE GENOMIC DNA]</scope>
    <source>
        <strain evidence="1 2">ACAM 44</strain>
    </source>
</reference>
<comment type="caution">
    <text evidence="1">The sequence shown here is derived from an EMBL/GenBank/DDBJ whole genome shotgun (WGS) entry which is preliminary data.</text>
</comment>
<dbReference type="SUPFAM" id="SSF47384">
    <property type="entry name" value="Homodimeric domain of signal transducing histidine kinase"/>
    <property type="match status" value="1"/>
</dbReference>
<dbReference type="GO" id="GO:0000155">
    <property type="term" value="F:phosphorelay sensor kinase activity"/>
    <property type="evidence" value="ECO:0007669"/>
    <property type="project" value="InterPro"/>
</dbReference>
<gene>
    <name evidence="1" type="ORF">pgond44_01538</name>
</gene>
<evidence type="ECO:0000313" key="1">
    <source>
        <dbReference type="EMBL" id="EMY82340.1"/>
    </source>
</evidence>
<organism evidence="1 2">
    <name type="scientific">Psychroflexus gondwanensis ACAM 44</name>
    <dbReference type="NCBI Taxonomy" id="1189619"/>
    <lineage>
        <taxon>Bacteria</taxon>
        <taxon>Pseudomonadati</taxon>
        <taxon>Bacteroidota</taxon>
        <taxon>Flavobacteriia</taxon>
        <taxon>Flavobacteriales</taxon>
        <taxon>Flavobacteriaceae</taxon>
        <taxon>Psychroflexus</taxon>
    </lineage>
</organism>
<keyword evidence="2" id="KW-1185">Reference proteome</keyword>
<dbReference type="RefSeq" id="WP_003435367.1">
    <property type="nucleotide sequence ID" value="NZ_APLF01000002.1"/>
</dbReference>
<name>N1WTJ1_9FLAO</name>
<proteinExistence type="predicted"/>
<dbReference type="Proteomes" id="UP000012317">
    <property type="component" value="Unassembled WGS sequence"/>
</dbReference>
<protein>
    <recommendedName>
        <fullName evidence="3">Signal transduction histidine kinase dimerisation/phosphoacceptor domain-containing protein</fullName>
    </recommendedName>
</protein>
<dbReference type="EMBL" id="APLF01000002">
    <property type="protein sequence ID" value="EMY82340.1"/>
    <property type="molecule type" value="Genomic_DNA"/>
</dbReference>
<dbReference type="InterPro" id="IPR036097">
    <property type="entry name" value="HisK_dim/P_sf"/>
</dbReference>
<sequence length="231" mass="26025">MDEENQLIFKNLQRQVEIILLYLSSKAEYKSLVSKVSHDLASPLGYLKFSSEILQSQIGSNSQEDLIETGRVISSSTIKLSEEANQLVTEGKSTLHLTELTKTSLRELLSSSLDLLKLDEKSINLKGKLTAKAVNFPELYQYLLFSLINELRKIEFQLNSIEVIPCRKDLKITLSGDLSQPIDDSKIDIIMNDLKQQPFINSVLEVLQAETSYTNTLKQISVEVVLSRAMS</sequence>
<evidence type="ECO:0000313" key="2">
    <source>
        <dbReference type="Proteomes" id="UP000012317"/>
    </source>
</evidence>